<evidence type="ECO:0000313" key="2">
    <source>
        <dbReference type="Proteomes" id="UP000448943"/>
    </source>
</evidence>
<dbReference type="AlphaFoldDB" id="A0A6N9Q288"/>
<sequence>MINERILNCAVDTALGRSTNKEFTPEQRADGMSKYLNKLGENYRQNYILINEIVEETINQILPIKLRNALGIFADVETVADGVTKKWHVPNGKITSAYTALGVEQPRQKIYNGSLTTMTAPIGGAVYVEYEDLVTGKVDFAELTMKLTDSIMDKIYAGVQDALIGAFGMTNNANRFADSTFNQSEFDKLKGTVQSYGRPVIIGTGVGLSEISNGPGFDWNKTTEQDRLDIRNMGHVGMYKGSGVVELPNTFEDETNNAKVLDDGYTYLMPVGGDKPVKIVLEGGFHIKESQGKDWSYTKEYYRKAGISVLAVNHMALYENTSL</sequence>
<organism evidence="1 2">
    <name type="scientific">Chengkuizengella marina</name>
    <dbReference type="NCBI Taxonomy" id="2507566"/>
    <lineage>
        <taxon>Bacteria</taxon>
        <taxon>Bacillati</taxon>
        <taxon>Bacillota</taxon>
        <taxon>Bacilli</taxon>
        <taxon>Bacillales</taxon>
        <taxon>Paenibacillaceae</taxon>
        <taxon>Chengkuizengella</taxon>
    </lineage>
</organism>
<evidence type="ECO:0008006" key="3">
    <source>
        <dbReference type="Google" id="ProtNLM"/>
    </source>
</evidence>
<reference evidence="1 2" key="1">
    <citation type="submission" date="2019-01" db="EMBL/GenBank/DDBJ databases">
        <title>Chengkuizengella sp. nov., isolated from deep-sea sediment of East Pacific Ocean.</title>
        <authorList>
            <person name="Yang J."/>
            <person name="Lai Q."/>
            <person name="Shao Z."/>
        </authorList>
    </citation>
    <scope>NUCLEOTIDE SEQUENCE [LARGE SCALE GENOMIC DNA]</scope>
    <source>
        <strain evidence="1 2">YPA3-1-1</strain>
    </source>
</reference>
<dbReference type="RefSeq" id="WP_160645399.1">
    <property type="nucleotide sequence ID" value="NZ_SIJB01000016.1"/>
</dbReference>
<keyword evidence="2" id="KW-1185">Reference proteome</keyword>
<name>A0A6N9Q288_9BACL</name>
<accession>A0A6N9Q288</accession>
<dbReference type="Proteomes" id="UP000448943">
    <property type="component" value="Unassembled WGS sequence"/>
</dbReference>
<evidence type="ECO:0000313" key="1">
    <source>
        <dbReference type="EMBL" id="NBI28604.1"/>
    </source>
</evidence>
<dbReference type="EMBL" id="SIJB01000016">
    <property type="protein sequence ID" value="NBI28604.1"/>
    <property type="molecule type" value="Genomic_DNA"/>
</dbReference>
<proteinExistence type="predicted"/>
<dbReference type="OrthoDB" id="2639884at2"/>
<comment type="caution">
    <text evidence="1">The sequence shown here is derived from an EMBL/GenBank/DDBJ whole genome shotgun (WGS) entry which is preliminary data.</text>
</comment>
<gene>
    <name evidence="1" type="ORF">ERL59_06515</name>
</gene>
<protein>
    <recommendedName>
        <fullName evidence="3">Phage major capsid protein</fullName>
    </recommendedName>
</protein>